<dbReference type="InterPro" id="IPR013262">
    <property type="entry name" value="OMP_MIM1/TOM13_mt"/>
</dbReference>
<keyword evidence="2" id="KW-0472">Membrane</keyword>
<sequence length="218" mass="24336">MSSKTVSSKPQDPDSLEVEETWEEINSQAELKLNSQHSSSQAETQLNSQHGFTQPEIKFNIQDSSTQTSSVNSTHSDQTQPEQTPAEISNSSEPINHLKPDSSNSQTKNDFQQDSQIIIPSIPLKPEIAPSSSVDSEKNLSKVPNTHLSFFPNFISLKWLNIRNFNRILLVSITTIVLPFVSGAMIGLGEIVAHQFMYNWGWRTARPLLAPNSNLFFP</sequence>
<feature type="transmembrane region" description="Helical" evidence="2">
    <location>
        <begin position="168"/>
        <end position="193"/>
    </location>
</feature>
<feature type="compositionally biased region" description="Polar residues" evidence="1">
    <location>
        <begin position="1"/>
        <end position="10"/>
    </location>
</feature>
<evidence type="ECO:0000313" key="4">
    <source>
        <dbReference type="Proteomes" id="UP000245383"/>
    </source>
</evidence>
<keyword evidence="2" id="KW-1133">Transmembrane helix</keyword>
<feature type="compositionally biased region" description="Polar residues" evidence="1">
    <location>
        <begin position="24"/>
        <end position="52"/>
    </location>
</feature>
<proteinExistence type="predicted"/>
<dbReference type="Proteomes" id="UP000245383">
    <property type="component" value="Unassembled WGS sequence"/>
</dbReference>
<name>A0A2T9YD88_9FUNG</name>
<protein>
    <submittedName>
        <fullName evidence="3">Uncharacterized protein</fullName>
    </submittedName>
</protein>
<dbReference type="STRING" id="133385.A0A2T9YD88"/>
<dbReference type="EMBL" id="MBFR01000267">
    <property type="protein sequence ID" value="PVU90291.1"/>
    <property type="molecule type" value="Genomic_DNA"/>
</dbReference>
<dbReference type="OrthoDB" id="5529571at2759"/>
<dbReference type="GO" id="GO:0005741">
    <property type="term" value="C:mitochondrial outer membrane"/>
    <property type="evidence" value="ECO:0007669"/>
    <property type="project" value="InterPro"/>
</dbReference>
<feature type="compositionally biased region" description="Acidic residues" evidence="1">
    <location>
        <begin position="14"/>
        <end position="23"/>
    </location>
</feature>
<evidence type="ECO:0000256" key="1">
    <source>
        <dbReference type="SAM" id="MobiDB-lite"/>
    </source>
</evidence>
<feature type="compositionally biased region" description="Polar residues" evidence="1">
    <location>
        <begin position="101"/>
        <end position="110"/>
    </location>
</feature>
<dbReference type="Pfam" id="PF08219">
    <property type="entry name" value="TOM13"/>
    <property type="match status" value="1"/>
</dbReference>
<keyword evidence="4" id="KW-1185">Reference proteome</keyword>
<gene>
    <name evidence="3" type="ORF">BB561_004941</name>
</gene>
<organism evidence="3 4">
    <name type="scientific">Smittium simulii</name>
    <dbReference type="NCBI Taxonomy" id="133385"/>
    <lineage>
        <taxon>Eukaryota</taxon>
        <taxon>Fungi</taxon>
        <taxon>Fungi incertae sedis</taxon>
        <taxon>Zoopagomycota</taxon>
        <taxon>Kickxellomycotina</taxon>
        <taxon>Harpellomycetes</taxon>
        <taxon>Harpellales</taxon>
        <taxon>Legeriomycetaceae</taxon>
        <taxon>Smittium</taxon>
    </lineage>
</organism>
<feature type="compositionally biased region" description="Polar residues" evidence="1">
    <location>
        <begin position="61"/>
        <end position="94"/>
    </location>
</feature>
<feature type="region of interest" description="Disordered" evidence="1">
    <location>
        <begin position="1"/>
        <end position="110"/>
    </location>
</feature>
<dbReference type="AlphaFoldDB" id="A0A2T9YD88"/>
<reference evidence="3 4" key="1">
    <citation type="journal article" date="2018" name="MBio">
        <title>Comparative Genomics Reveals the Core Gene Toolbox for the Fungus-Insect Symbiosis.</title>
        <authorList>
            <person name="Wang Y."/>
            <person name="Stata M."/>
            <person name="Wang W."/>
            <person name="Stajich J.E."/>
            <person name="White M.M."/>
            <person name="Moncalvo J.M."/>
        </authorList>
    </citation>
    <scope>NUCLEOTIDE SEQUENCE [LARGE SCALE GENOMIC DNA]</scope>
    <source>
        <strain evidence="3 4">SWE-8-4</strain>
    </source>
</reference>
<evidence type="ECO:0000313" key="3">
    <source>
        <dbReference type="EMBL" id="PVU90291.1"/>
    </source>
</evidence>
<evidence type="ECO:0000256" key="2">
    <source>
        <dbReference type="SAM" id="Phobius"/>
    </source>
</evidence>
<accession>A0A2T9YD88</accession>
<comment type="caution">
    <text evidence="3">The sequence shown here is derived from an EMBL/GenBank/DDBJ whole genome shotgun (WGS) entry which is preliminary data.</text>
</comment>
<keyword evidence="2" id="KW-0812">Transmembrane</keyword>